<dbReference type="GO" id="GO:0003700">
    <property type="term" value="F:DNA-binding transcription factor activity"/>
    <property type="evidence" value="ECO:0007669"/>
    <property type="project" value="TreeGrafter"/>
</dbReference>
<evidence type="ECO:0000256" key="2">
    <source>
        <dbReference type="ARBA" id="ARBA00022491"/>
    </source>
</evidence>
<sequence length="266" mass="29083">MVKAVEQVAYHTGNFLLIGNGYHNEQKERQAIEQLIRHRCAALVVHAKMIPDADLASLMKQIPGMVLINRILPGLEHRCVALDDRYGAWLATRHLIQQGHTRIGYICSNHTISDAEDRLRGYYDALAESHIPANDRLVTFGEPDESGGEQAMTELLGRGRNFTAVACYNDSMAAGAMGVLNDNGVGVPGEVSLIGFDDVLVSRYVRPRLTTIRYPIVTMATQAAELALALAGKCPTPEVTHVFSPTLVRRHSVSTPTDTGHLSTTD</sequence>
<dbReference type="CDD" id="cd06270">
    <property type="entry name" value="PBP1_GalS-like"/>
    <property type="match status" value="1"/>
</dbReference>
<proteinExistence type="predicted"/>
<dbReference type="Gene3D" id="3.40.50.2300">
    <property type="match status" value="2"/>
</dbReference>
<feature type="domain" description="Transcriptional regulator LacI/GalR-like sensor" evidence="6">
    <location>
        <begin position="93"/>
        <end position="253"/>
    </location>
</feature>
<dbReference type="EMBL" id="CQPA01000009">
    <property type="protein sequence ID" value="CNU01038.1"/>
    <property type="molecule type" value="Genomic_DNA"/>
</dbReference>
<dbReference type="Proteomes" id="UP000041314">
    <property type="component" value="Unassembled WGS sequence"/>
</dbReference>
<evidence type="ECO:0000256" key="1">
    <source>
        <dbReference type="ARBA" id="ARBA00011738"/>
    </source>
</evidence>
<keyword evidence="5" id="KW-0804">Transcription</keyword>
<dbReference type="PANTHER" id="PTHR30146:SF98">
    <property type="entry name" value="HTH-TYPE TRANSCRIPTIONAL REGULATOR GALR"/>
    <property type="match status" value="1"/>
</dbReference>
<evidence type="ECO:0000259" key="6">
    <source>
        <dbReference type="Pfam" id="PF13377"/>
    </source>
</evidence>
<evidence type="ECO:0000256" key="5">
    <source>
        <dbReference type="ARBA" id="ARBA00023163"/>
    </source>
</evidence>
<name>A0A655C8M4_SALET</name>
<organism evidence="7 8">
    <name type="scientific">Salmonella enterica subsp. enterica serovar Bovismorbificans</name>
    <dbReference type="NCBI Taxonomy" id="58097"/>
    <lineage>
        <taxon>Bacteria</taxon>
        <taxon>Pseudomonadati</taxon>
        <taxon>Pseudomonadota</taxon>
        <taxon>Gammaproteobacteria</taxon>
        <taxon>Enterobacterales</taxon>
        <taxon>Enterobacteriaceae</taxon>
        <taxon>Salmonella</taxon>
    </lineage>
</organism>
<dbReference type="InterPro" id="IPR028082">
    <property type="entry name" value="Peripla_BP_I"/>
</dbReference>
<evidence type="ECO:0000256" key="3">
    <source>
        <dbReference type="ARBA" id="ARBA00023015"/>
    </source>
</evidence>
<keyword evidence="2" id="KW-0678">Repressor</keyword>
<keyword evidence="4" id="KW-0238">DNA-binding</keyword>
<comment type="subunit">
    <text evidence="1">Homodimer.</text>
</comment>
<reference evidence="7 8" key="1">
    <citation type="submission" date="2015-03" db="EMBL/GenBank/DDBJ databases">
        <authorList>
            <consortium name="Pathogen Informatics"/>
        </authorList>
    </citation>
    <scope>NUCLEOTIDE SEQUENCE [LARGE SCALE GENOMIC DNA]</scope>
    <source>
        <strain evidence="7 8">A1104</strain>
    </source>
</reference>
<dbReference type="PANTHER" id="PTHR30146">
    <property type="entry name" value="LACI-RELATED TRANSCRIPTIONAL REPRESSOR"/>
    <property type="match status" value="1"/>
</dbReference>
<accession>A0A655C8M4</accession>
<gene>
    <name evidence="7" type="primary">galR</name>
    <name evidence="7" type="ORF">ERS008198_01658</name>
</gene>
<dbReference type="AlphaFoldDB" id="A0A655C8M4"/>
<dbReference type="Pfam" id="PF13377">
    <property type="entry name" value="Peripla_BP_3"/>
    <property type="match status" value="1"/>
</dbReference>
<evidence type="ECO:0000313" key="8">
    <source>
        <dbReference type="Proteomes" id="UP000041314"/>
    </source>
</evidence>
<protein>
    <submittedName>
        <fullName evidence="7">Galactose operon repressor</fullName>
    </submittedName>
</protein>
<keyword evidence="3" id="KW-0805">Transcription regulation</keyword>
<evidence type="ECO:0000313" key="7">
    <source>
        <dbReference type="EMBL" id="CNU01038.1"/>
    </source>
</evidence>
<dbReference type="SUPFAM" id="SSF53822">
    <property type="entry name" value="Periplasmic binding protein-like I"/>
    <property type="match status" value="1"/>
</dbReference>
<dbReference type="InterPro" id="IPR046335">
    <property type="entry name" value="LacI/GalR-like_sensor"/>
</dbReference>
<dbReference type="GO" id="GO:0000976">
    <property type="term" value="F:transcription cis-regulatory region binding"/>
    <property type="evidence" value="ECO:0007669"/>
    <property type="project" value="TreeGrafter"/>
</dbReference>
<evidence type="ECO:0000256" key="4">
    <source>
        <dbReference type="ARBA" id="ARBA00023125"/>
    </source>
</evidence>
<dbReference type="FunFam" id="3.40.50.2300:FF:000048">
    <property type="entry name" value="HTH-type transcriptional regulator GalR"/>
    <property type="match status" value="1"/>
</dbReference>